<dbReference type="IntAct" id="A0A1D6I0E7">
    <property type="interactions" value="1"/>
</dbReference>
<dbReference type="PANTHER" id="PTHR12271:SF114">
    <property type="entry name" value="OS09G0570600 PROTEIN"/>
    <property type="match status" value="1"/>
</dbReference>
<keyword evidence="2" id="KW-0808">Transferase</keyword>
<dbReference type="STRING" id="4577.A0A1D6I0E7"/>
<feature type="domain" description="Poly(A) RNA polymerase mitochondrial-like central palm" evidence="1">
    <location>
        <begin position="72"/>
        <end position="132"/>
    </location>
</feature>
<dbReference type="InterPro" id="IPR043519">
    <property type="entry name" value="NT_sf"/>
</dbReference>
<dbReference type="InParanoid" id="A0A1D6I0E7"/>
<organism evidence="2">
    <name type="scientific">Zea mays</name>
    <name type="common">Maize</name>
    <dbReference type="NCBI Taxonomy" id="4577"/>
    <lineage>
        <taxon>Eukaryota</taxon>
        <taxon>Viridiplantae</taxon>
        <taxon>Streptophyta</taxon>
        <taxon>Embryophyta</taxon>
        <taxon>Tracheophyta</taxon>
        <taxon>Spermatophyta</taxon>
        <taxon>Magnoliopsida</taxon>
        <taxon>Liliopsida</taxon>
        <taxon>Poales</taxon>
        <taxon>Poaceae</taxon>
        <taxon>PACMAD clade</taxon>
        <taxon>Panicoideae</taxon>
        <taxon>Andropogonodae</taxon>
        <taxon>Andropogoneae</taxon>
        <taxon>Tripsacinae</taxon>
        <taxon>Zea</taxon>
    </lineage>
</organism>
<dbReference type="AlphaFoldDB" id="A0A1D6I0E7"/>
<dbReference type="InterPro" id="IPR054708">
    <property type="entry name" value="MTPAP-like_central"/>
</dbReference>
<dbReference type="SUPFAM" id="SSF81301">
    <property type="entry name" value="Nucleotidyltransferase"/>
    <property type="match status" value="1"/>
</dbReference>
<sequence>MILLFPCCRCSEASTWDSQVLSRHAECLELEELTAISVNPSLLPALNQLLLEAYAILRPKPLDYDQRNTLVDVFRKMVNQRFGSGIFCGVLPIVSARVPILKVIDRGTGVECDISVENKDGMTRSMIIKFVSSLDERFQILSYLVKFWAKVHDLNTPRQLTMSSMSIISLVAFHLQVPWVNYYFVQTRHPPILPAFSDLLKDGLDCESIERNALRFRDFGSRNKESVAELFVSLISKVSNYKVHLLLMFAVEVTCHN</sequence>
<evidence type="ECO:0000259" key="1">
    <source>
        <dbReference type="Pfam" id="PF22600"/>
    </source>
</evidence>
<dbReference type="PANTHER" id="PTHR12271">
    <property type="entry name" value="POLY A POLYMERASE CID PAP -RELATED"/>
    <property type="match status" value="1"/>
</dbReference>
<accession>A0A1D6I0E7</accession>
<evidence type="ECO:0000313" key="2">
    <source>
        <dbReference type="EMBL" id="ONM53750.1"/>
    </source>
</evidence>
<proteinExistence type="predicted"/>
<dbReference type="GO" id="GO:0016740">
    <property type="term" value="F:transferase activity"/>
    <property type="evidence" value="ECO:0007669"/>
    <property type="project" value="UniProtKB-KW"/>
</dbReference>
<dbReference type="Gene3D" id="1.10.1410.10">
    <property type="match status" value="1"/>
</dbReference>
<name>A0A1D6I0E7_MAIZE</name>
<gene>
    <name evidence="2" type="ORF">ZEAMMB73_Zm00001d019808</name>
</gene>
<dbReference type="EMBL" id="CM007650">
    <property type="protein sequence ID" value="ONM53750.1"/>
    <property type="molecule type" value="Genomic_DNA"/>
</dbReference>
<dbReference type="SMR" id="A0A1D6I0E7"/>
<dbReference type="SUPFAM" id="SSF81631">
    <property type="entry name" value="PAP/OAS1 substrate-binding domain"/>
    <property type="match status" value="1"/>
</dbReference>
<dbReference type="Pfam" id="PF22600">
    <property type="entry name" value="MTPAP-like_central"/>
    <property type="match status" value="1"/>
</dbReference>
<dbReference type="ExpressionAtlas" id="A0A1D6I0E7">
    <property type="expression patterns" value="baseline and differential"/>
</dbReference>
<dbReference type="Gene3D" id="3.30.460.10">
    <property type="entry name" value="Beta Polymerase, domain 2"/>
    <property type="match status" value="1"/>
</dbReference>
<reference evidence="2" key="1">
    <citation type="submission" date="2015-12" db="EMBL/GenBank/DDBJ databases">
        <title>Update maize B73 reference genome by single molecule sequencing technologies.</title>
        <authorList>
            <consortium name="Maize Genome Sequencing Project"/>
            <person name="Ware D."/>
        </authorList>
    </citation>
    <scope>NUCLEOTIDE SEQUENCE [LARGE SCALE GENOMIC DNA]</scope>
    <source>
        <tissue evidence="2">Seedling</tissue>
    </source>
</reference>
<protein>
    <submittedName>
        <fullName evidence="2">Nucleotidyltransferase family protein</fullName>
    </submittedName>
</protein>